<dbReference type="InterPro" id="IPR006311">
    <property type="entry name" value="TAT_signal"/>
</dbReference>
<dbReference type="RefSeq" id="WP_343817202.1">
    <property type="nucleotide sequence ID" value="NZ_BAAAFA010000006.1"/>
</dbReference>
<dbReference type="InterPro" id="IPR037165">
    <property type="entry name" value="AldOxase/xan_DH_Mopterin-bd_sf"/>
</dbReference>
<dbReference type="SMART" id="SM01008">
    <property type="entry name" value="Ald_Xan_dh_C"/>
    <property type="match status" value="1"/>
</dbReference>
<dbReference type="Gene3D" id="3.30.365.10">
    <property type="entry name" value="Aldehyde oxidase/xanthine dehydrogenase, molybdopterin binding domain"/>
    <property type="match status" value="4"/>
</dbReference>
<dbReference type="SUPFAM" id="SSF56003">
    <property type="entry name" value="Molybdenum cofactor-binding domain"/>
    <property type="match status" value="2"/>
</dbReference>
<dbReference type="PANTHER" id="PTHR47495:SF3">
    <property type="entry name" value="BLR6219 PROTEIN"/>
    <property type="match status" value="1"/>
</dbReference>
<accession>A0ABN1L759</accession>
<evidence type="ECO:0000313" key="3">
    <source>
        <dbReference type="Proteomes" id="UP001500021"/>
    </source>
</evidence>
<protein>
    <submittedName>
        <fullName evidence="2">Molybdopterin-dependent oxidoreductase</fullName>
    </submittedName>
</protein>
<dbReference type="InterPro" id="IPR008274">
    <property type="entry name" value="AldOxase/xan_DH_MoCoBD1"/>
</dbReference>
<gene>
    <name evidence="2" type="ORF">GCM10009111_18430</name>
</gene>
<reference evidence="2 3" key="1">
    <citation type="journal article" date="2019" name="Int. J. Syst. Evol. Microbiol.">
        <title>The Global Catalogue of Microorganisms (GCM) 10K type strain sequencing project: providing services to taxonomists for standard genome sequencing and annotation.</title>
        <authorList>
            <consortium name="The Broad Institute Genomics Platform"/>
            <consortium name="The Broad Institute Genome Sequencing Center for Infectious Disease"/>
            <person name="Wu L."/>
            <person name="Ma J."/>
        </authorList>
    </citation>
    <scope>NUCLEOTIDE SEQUENCE [LARGE SCALE GENOMIC DNA]</scope>
    <source>
        <strain evidence="2 3">JCM 15608</strain>
    </source>
</reference>
<dbReference type="InterPro" id="IPR000674">
    <property type="entry name" value="Ald_Oxase/Xan_DH_a/b"/>
</dbReference>
<sequence length="749" mass="80953">MTAIENVSRRNFIKAAGITSGGFILGINLPLSAKTLDPAKAAASTLNFFVSIANDGIVSIVCHRSEMGQGIRTSVPQIIADELGANWDKVNVVQAKADAKYGSQGTAGSASIRSHFTTIRQMGAIARDMLEQAAASIWQVDKSAVKAGNHVVTHSATGQQISFAELAPHAAKLTPLDAKNVTLKNTTDFSLIGKDVSLTDLNEIVAGQATYAQDIQLPNMLIATIVRPPVVGGKVLSFDASQAKKIKGVVDVIALKPRSIPVATNPLSGVAVLATNTWAALEGRKKLTVEWDLGANSTHSSESHKQALVKKVNQQGSVAAHKGDIYTHQYQSENTLEATYTVPYNNHSPMETPAATAIVTDEKCTIWAGTQNPQWAQGIVATELGYSQEEHHKIELNITLMGGAFGRKSKADFIVEAVELAKATKRPVKVIWSREDDIQHGYYQSIAANYHKAELTANGSADFWISRVAYPPIGWLWNADLKSPQPNDLALGFGDIPFALNNLSLETQESESYVRPGWLRSVACINNGFALGSFVDELAVKANLSTRQMWLNLLGDDRHVNPSENNYEYNNYNLAMTEHPLDTKRMKSLINLICDKAEVEKPLPKNQGWGISFLRSFGSFVAAATKVEVTNNKVTVLAMHTAIDCGIVVTPDRVTAQMEGAMIMGLSIALMGEISVKDGVVEQSNFHDAPVTRIHQVPELYVHIVQSDAPPGGVGEPGVPPIIPSITNAIYHASNIRIRDLPVNKVLTV</sequence>
<keyword evidence="3" id="KW-1185">Reference proteome</keyword>
<dbReference type="InterPro" id="IPR012368">
    <property type="entry name" value="OxRdtase_Mopterin-bd_su_IorB"/>
</dbReference>
<feature type="domain" description="Aldehyde oxidase/xanthine dehydrogenase a/b hammerhead" evidence="1">
    <location>
        <begin position="206"/>
        <end position="295"/>
    </location>
</feature>
<dbReference type="Pfam" id="PF02738">
    <property type="entry name" value="MoCoBD_1"/>
    <property type="match status" value="1"/>
</dbReference>
<dbReference type="Pfam" id="PF20256">
    <property type="entry name" value="MoCoBD_2"/>
    <property type="match status" value="2"/>
</dbReference>
<dbReference type="PROSITE" id="PS51318">
    <property type="entry name" value="TAT"/>
    <property type="match status" value="1"/>
</dbReference>
<dbReference type="Gene3D" id="3.90.1170.50">
    <property type="entry name" value="Aldehyde oxidase/xanthine dehydrogenase, a/b hammerhead"/>
    <property type="match status" value="1"/>
</dbReference>
<evidence type="ECO:0000259" key="1">
    <source>
        <dbReference type="SMART" id="SM01008"/>
    </source>
</evidence>
<dbReference type="PIRSF" id="PIRSF036389">
    <property type="entry name" value="IOR_B"/>
    <property type="match status" value="1"/>
</dbReference>
<dbReference type="PANTHER" id="PTHR47495">
    <property type="entry name" value="ALDEHYDE DEHYDROGENASE"/>
    <property type="match status" value="1"/>
</dbReference>
<organism evidence="2 3">
    <name type="scientific">Colwellia asteriadis</name>
    <dbReference type="NCBI Taxonomy" id="517723"/>
    <lineage>
        <taxon>Bacteria</taxon>
        <taxon>Pseudomonadati</taxon>
        <taxon>Pseudomonadota</taxon>
        <taxon>Gammaproteobacteria</taxon>
        <taxon>Alteromonadales</taxon>
        <taxon>Colwelliaceae</taxon>
        <taxon>Colwellia</taxon>
    </lineage>
</organism>
<name>A0ABN1L759_9GAMM</name>
<proteinExistence type="predicted"/>
<comment type="caution">
    <text evidence="2">The sequence shown here is derived from an EMBL/GenBank/DDBJ whole genome shotgun (WGS) entry which is preliminary data.</text>
</comment>
<dbReference type="EMBL" id="BAAAFA010000006">
    <property type="protein sequence ID" value="GAA0817355.1"/>
    <property type="molecule type" value="Genomic_DNA"/>
</dbReference>
<dbReference type="Proteomes" id="UP001500021">
    <property type="component" value="Unassembled WGS sequence"/>
</dbReference>
<dbReference type="InterPro" id="IPR052516">
    <property type="entry name" value="N-heterocyclic_Hydroxylase"/>
</dbReference>
<evidence type="ECO:0000313" key="2">
    <source>
        <dbReference type="EMBL" id="GAA0817355.1"/>
    </source>
</evidence>
<dbReference type="InterPro" id="IPR046867">
    <property type="entry name" value="AldOxase/xan_DH_MoCoBD2"/>
</dbReference>